<evidence type="ECO:0000256" key="9">
    <source>
        <dbReference type="RuleBase" id="RU369079"/>
    </source>
</evidence>
<accession>A0A3M0AHR7</accession>
<comment type="subunit">
    <text evidence="9">The complex comprises the extracytoplasmic solute receptor protein and the two transmembrane proteins.</text>
</comment>
<evidence type="ECO:0000259" key="10">
    <source>
        <dbReference type="Pfam" id="PF04290"/>
    </source>
</evidence>
<keyword evidence="6 9" id="KW-1133">Transmembrane helix</keyword>
<organism evidence="11 12">
    <name type="scientific">Umboniibacter marinipuniceus</name>
    <dbReference type="NCBI Taxonomy" id="569599"/>
    <lineage>
        <taxon>Bacteria</taxon>
        <taxon>Pseudomonadati</taxon>
        <taxon>Pseudomonadota</taxon>
        <taxon>Gammaproteobacteria</taxon>
        <taxon>Cellvibrionales</taxon>
        <taxon>Cellvibrionaceae</taxon>
        <taxon>Umboniibacter</taxon>
    </lineage>
</organism>
<dbReference type="EMBL" id="REFJ01000001">
    <property type="protein sequence ID" value="RMA82105.1"/>
    <property type="molecule type" value="Genomic_DNA"/>
</dbReference>
<reference evidence="11 12" key="1">
    <citation type="submission" date="2018-10" db="EMBL/GenBank/DDBJ databases">
        <title>Genomic Encyclopedia of Type Strains, Phase IV (KMG-IV): sequencing the most valuable type-strain genomes for metagenomic binning, comparative biology and taxonomic classification.</title>
        <authorList>
            <person name="Goeker M."/>
        </authorList>
    </citation>
    <scope>NUCLEOTIDE SEQUENCE [LARGE SCALE GENOMIC DNA]</scope>
    <source>
        <strain evidence="11 12">DSM 25080</strain>
    </source>
</reference>
<feature type="transmembrane region" description="Helical" evidence="9">
    <location>
        <begin position="48"/>
        <end position="66"/>
    </location>
</feature>
<keyword evidence="3" id="KW-1003">Cell membrane</keyword>
<keyword evidence="5 9" id="KW-0812">Transmembrane</keyword>
<feature type="domain" description="Tripartite ATP-independent periplasmic transporters DctQ component" evidence="10">
    <location>
        <begin position="24"/>
        <end position="157"/>
    </location>
</feature>
<dbReference type="InterPro" id="IPR007387">
    <property type="entry name" value="TRAP_DctQ"/>
</dbReference>
<evidence type="ECO:0000256" key="5">
    <source>
        <dbReference type="ARBA" id="ARBA00022692"/>
    </source>
</evidence>
<dbReference type="AlphaFoldDB" id="A0A3M0AHR7"/>
<gene>
    <name evidence="11" type="ORF">DFR27_0052</name>
</gene>
<dbReference type="Proteomes" id="UP000267187">
    <property type="component" value="Unassembled WGS sequence"/>
</dbReference>
<evidence type="ECO:0000256" key="7">
    <source>
        <dbReference type="ARBA" id="ARBA00023136"/>
    </source>
</evidence>
<dbReference type="InterPro" id="IPR055348">
    <property type="entry name" value="DctQ"/>
</dbReference>
<proteinExistence type="inferred from homology"/>
<comment type="similarity">
    <text evidence="8 9">Belongs to the TRAP transporter small permease family.</text>
</comment>
<evidence type="ECO:0000256" key="8">
    <source>
        <dbReference type="ARBA" id="ARBA00038436"/>
    </source>
</evidence>
<keyword evidence="12" id="KW-1185">Reference proteome</keyword>
<evidence type="ECO:0000313" key="12">
    <source>
        <dbReference type="Proteomes" id="UP000267187"/>
    </source>
</evidence>
<keyword evidence="2 9" id="KW-0813">Transport</keyword>
<dbReference type="RefSeq" id="WP_121875454.1">
    <property type="nucleotide sequence ID" value="NZ_REFJ01000001.1"/>
</dbReference>
<dbReference type="OrthoDB" id="9795655at2"/>
<protein>
    <recommendedName>
        <fullName evidence="9">TRAP transporter small permease protein</fullName>
    </recommendedName>
</protein>
<evidence type="ECO:0000256" key="3">
    <source>
        <dbReference type="ARBA" id="ARBA00022475"/>
    </source>
</evidence>
<evidence type="ECO:0000256" key="4">
    <source>
        <dbReference type="ARBA" id="ARBA00022519"/>
    </source>
</evidence>
<evidence type="ECO:0000256" key="2">
    <source>
        <dbReference type="ARBA" id="ARBA00022448"/>
    </source>
</evidence>
<comment type="function">
    <text evidence="9">Part of the tripartite ATP-independent periplasmic (TRAP) transport system.</text>
</comment>
<sequence>MHTSRINHLIAKIGQWASLLILAMALITTLIVLLRFGFDWSAIAVQESVMYLHAFALMLVIPWALQTEDHVRVDIFYRRMRPQSQRWVNIVGAIVCLLPFCVYSTVSSLPFVMDSWLILEDSPQANGIPALFILKSIIPVSFALLAVQGLALLVTNIKALLAAVEELN</sequence>
<evidence type="ECO:0000256" key="6">
    <source>
        <dbReference type="ARBA" id="ARBA00022989"/>
    </source>
</evidence>
<dbReference type="PANTHER" id="PTHR35011:SF4">
    <property type="entry name" value="SLL1102 PROTEIN"/>
    <property type="match status" value="1"/>
</dbReference>
<comment type="subcellular location">
    <subcellularLocation>
        <location evidence="1 9">Cell inner membrane</location>
        <topology evidence="1 9">Multi-pass membrane protein</topology>
    </subcellularLocation>
</comment>
<keyword evidence="7 9" id="KW-0472">Membrane</keyword>
<feature type="transmembrane region" description="Helical" evidence="9">
    <location>
        <begin position="132"/>
        <end position="154"/>
    </location>
</feature>
<feature type="transmembrane region" description="Helical" evidence="9">
    <location>
        <begin position="16"/>
        <end position="36"/>
    </location>
</feature>
<evidence type="ECO:0000256" key="1">
    <source>
        <dbReference type="ARBA" id="ARBA00004429"/>
    </source>
</evidence>
<dbReference type="Pfam" id="PF04290">
    <property type="entry name" value="DctQ"/>
    <property type="match status" value="1"/>
</dbReference>
<name>A0A3M0AHR7_9GAMM</name>
<keyword evidence="4 9" id="KW-0997">Cell inner membrane</keyword>
<dbReference type="GO" id="GO:0005886">
    <property type="term" value="C:plasma membrane"/>
    <property type="evidence" value="ECO:0007669"/>
    <property type="project" value="UniProtKB-SubCell"/>
</dbReference>
<dbReference type="PANTHER" id="PTHR35011">
    <property type="entry name" value="2,3-DIKETO-L-GULONATE TRAP TRANSPORTER SMALL PERMEASE PROTEIN YIAM"/>
    <property type="match status" value="1"/>
</dbReference>
<feature type="transmembrane region" description="Helical" evidence="9">
    <location>
        <begin position="87"/>
        <end position="112"/>
    </location>
</feature>
<comment type="caution">
    <text evidence="11">The sequence shown here is derived from an EMBL/GenBank/DDBJ whole genome shotgun (WGS) entry which is preliminary data.</text>
</comment>
<evidence type="ECO:0000313" key="11">
    <source>
        <dbReference type="EMBL" id="RMA82105.1"/>
    </source>
</evidence>
<dbReference type="GO" id="GO:0022857">
    <property type="term" value="F:transmembrane transporter activity"/>
    <property type="evidence" value="ECO:0007669"/>
    <property type="project" value="UniProtKB-UniRule"/>
</dbReference>